<gene>
    <name evidence="2" type="ORF">ERX29_07425</name>
</gene>
<dbReference type="GO" id="GO:0016787">
    <property type="term" value="F:hydrolase activity"/>
    <property type="evidence" value="ECO:0007669"/>
    <property type="project" value="UniProtKB-KW"/>
</dbReference>
<comment type="caution">
    <text evidence="2">The sequence shown here is derived from an EMBL/GenBank/DDBJ whole genome shotgun (WGS) entry which is preliminary data.</text>
</comment>
<organism evidence="2 3">
    <name type="scientific">Macrococcus lamae</name>
    <dbReference type="NCBI Taxonomy" id="198484"/>
    <lineage>
        <taxon>Bacteria</taxon>
        <taxon>Bacillati</taxon>
        <taxon>Bacillota</taxon>
        <taxon>Bacilli</taxon>
        <taxon>Bacillales</taxon>
        <taxon>Staphylococcaceae</taxon>
        <taxon>Macrococcus</taxon>
    </lineage>
</organism>
<keyword evidence="1" id="KW-0812">Transmembrane</keyword>
<keyword evidence="2" id="KW-0378">Hydrolase</keyword>
<keyword evidence="1" id="KW-1133">Transmembrane helix</keyword>
<evidence type="ECO:0000313" key="3">
    <source>
        <dbReference type="Proteomes" id="UP000294802"/>
    </source>
</evidence>
<proteinExistence type="predicted"/>
<reference evidence="2 3" key="1">
    <citation type="submission" date="2019-01" db="EMBL/GenBank/DDBJ databases">
        <title>Draft genome sequences of the type strains of six Macrococcus species.</title>
        <authorList>
            <person name="Mazhar S."/>
            <person name="Altermann E."/>
            <person name="Hill C."/>
            <person name="Mcauliffe O."/>
        </authorList>
    </citation>
    <scope>NUCLEOTIDE SEQUENCE [LARGE SCALE GENOMIC DNA]</scope>
    <source>
        <strain evidence="2 3">CCM4815</strain>
    </source>
</reference>
<dbReference type="AlphaFoldDB" id="A0A4R6BTI2"/>
<dbReference type="Proteomes" id="UP000294802">
    <property type="component" value="Unassembled WGS sequence"/>
</dbReference>
<dbReference type="EMBL" id="SCWB01000012">
    <property type="protein sequence ID" value="TDM07875.1"/>
    <property type="molecule type" value="Genomic_DNA"/>
</dbReference>
<evidence type="ECO:0000313" key="2">
    <source>
        <dbReference type="EMBL" id="TDM07875.1"/>
    </source>
</evidence>
<dbReference type="PANTHER" id="PTHR35531">
    <property type="entry name" value="INNER MEMBRANE PROTEIN YBCI-RELATED"/>
    <property type="match status" value="1"/>
</dbReference>
<dbReference type="RefSeq" id="WP_133444072.1">
    <property type="nucleotide sequence ID" value="NZ_SCWB01000012.1"/>
</dbReference>
<name>A0A4R6BTI2_9STAP</name>
<keyword evidence="3" id="KW-1185">Reference proteome</keyword>
<dbReference type="Pfam" id="PF04307">
    <property type="entry name" value="YdjM"/>
    <property type="match status" value="1"/>
</dbReference>
<dbReference type="PANTHER" id="PTHR35531:SF1">
    <property type="entry name" value="INNER MEMBRANE PROTEIN YBCI-RELATED"/>
    <property type="match status" value="1"/>
</dbReference>
<protein>
    <submittedName>
        <fullName evidence="2">Metal-dependent hydrolase</fullName>
    </submittedName>
</protein>
<feature type="transmembrane region" description="Helical" evidence="1">
    <location>
        <begin position="132"/>
        <end position="155"/>
    </location>
</feature>
<sequence length="168" mass="18448">MTGKTHAAFGILLGTAYALNTTHDIGTSAVIIGTTGVFSILPDICHSGSKVGKEFKLLSRLINFFFGHRTITHSLLFMAVIAVVMTLINIDFTYIICAMIGIASHILLDMMTPRGVALFFPIDFKITTPITFKTGGVLDLSLATTFSVLTAYLIYTEMFHRTVDWIHL</sequence>
<accession>A0A4R6BTI2</accession>
<dbReference type="InterPro" id="IPR007404">
    <property type="entry name" value="YdjM-like"/>
</dbReference>
<keyword evidence="1" id="KW-0472">Membrane</keyword>
<dbReference type="OrthoDB" id="5459053at2"/>
<evidence type="ECO:0000256" key="1">
    <source>
        <dbReference type="SAM" id="Phobius"/>
    </source>
</evidence>